<dbReference type="KEGG" id="fpl:Ferp_1862"/>
<protein>
    <submittedName>
        <fullName evidence="1">CRISPR-associated protein, MJ0385</fullName>
    </submittedName>
</protein>
<accession>D3RZU0</accession>
<proteinExistence type="predicted"/>
<dbReference type="Proteomes" id="UP000002613">
    <property type="component" value="Chromosome"/>
</dbReference>
<dbReference type="InterPro" id="IPR010184">
    <property type="entry name" value="CRISPR-assoc_prot_MJ0385"/>
</dbReference>
<dbReference type="EMBL" id="CP001899">
    <property type="protein sequence ID" value="ADC66003.1"/>
    <property type="molecule type" value="Genomic_DNA"/>
</dbReference>
<dbReference type="GeneID" id="8779391"/>
<dbReference type="RefSeq" id="WP_012966342.1">
    <property type="nucleotide sequence ID" value="NC_013849.1"/>
</dbReference>
<dbReference type="Pfam" id="PF09703">
    <property type="entry name" value="Cas_Csa4"/>
    <property type="match status" value="1"/>
</dbReference>
<organism evidence="1 2">
    <name type="scientific">Ferroglobus placidus (strain DSM 10642 / AEDII12DO)</name>
    <dbReference type="NCBI Taxonomy" id="589924"/>
    <lineage>
        <taxon>Archaea</taxon>
        <taxon>Methanobacteriati</taxon>
        <taxon>Methanobacteriota</taxon>
        <taxon>Archaeoglobi</taxon>
        <taxon>Archaeoglobales</taxon>
        <taxon>Archaeoglobaceae</taxon>
        <taxon>Ferroglobus</taxon>
    </lineage>
</organism>
<dbReference type="HOGENOM" id="CLU_751430_0_0_2"/>
<reference evidence="1 2" key="2">
    <citation type="journal article" date="2011" name="Stand. Genomic Sci.">
        <title>Complete genome sequence of Ferroglobus placidus AEDII12DO.</title>
        <authorList>
            <person name="Anderson I."/>
            <person name="Risso C."/>
            <person name="Holmes D."/>
            <person name="Lucas S."/>
            <person name="Copeland A."/>
            <person name="Lapidus A."/>
            <person name="Cheng J.F."/>
            <person name="Bruce D."/>
            <person name="Goodwin L."/>
            <person name="Pitluck S."/>
            <person name="Saunders E."/>
            <person name="Brettin T."/>
            <person name="Detter J.C."/>
            <person name="Han C."/>
            <person name="Tapia R."/>
            <person name="Larimer F."/>
            <person name="Land M."/>
            <person name="Hauser L."/>
            <person name="Woyke T."/>
            <person name="Lovley D."/>
            <person name="Kyrpides N."/>
            <person name="Ivanova N."/>
        </authorList>
    </citation>
    <scope>NUCLEOTIDE SEQUENCE [LARGE SCALE GENOMIC DNA]</scope>
    <source>
        <strain evidence="2">DSM 10642 / AEDII12DO</strain>
    </source>
</reference>
<evidence type="ECO:0000313" key="2">
    <source>
        <dbReference type="Proteomes" id="UP000002613"/>
    </source>
</evidence>
<dbReference type="eggNOG" id="arCOG01441">
    <property type="taxonomic scope" value="Archaea"/>
</dbReference>
<dbReference type="STRING" id="589924.Ferp_1862"/>
<sequence length="386" mass="44136">MTVLITPGHHEITDTLIMYGLVEALKMRDPFAEVIVVPSGDRYRILTNIDEGEIHYILEEFGKKSYITNLYLYETSQMNILPPVIRLHMLQRGNENRQQENIINSFKFLQELSGEISKLKKNNLIKKLIYIDENHKFLESRKELETLCGKRKKSGKFPSVVANLPIAPFGGTLQGVGSYYLCKLCVALAWIGLYYYSSRIVLSSKDSQQTFVHIFKPESESKGETILMLKNISQINLLRQSIFKNSNLNLHTSAVPLLLLCFGETSAAISTVNLKSIVYTFTNEKKGPTWRTAIRNIATYQVNSLIKFVEYSKIYSDKLLRLIDVLLRDRDSDGMLALSTLSQAIIYQDKDQLYSAFREIRRVLSKNKRENLLDQGIIKAAFESIA</sequence>
<dbReference type="OrthoDB" id="98919at2157"/>
<name>D3RZU0_FERPA</name>
<evidence type="ECO:0000313" key="1">
    <source>
        <dbReference type="EMBL" id="ADC66003.1"/>
    </source>
</evidence>
<dbReference type="PaxDb" id="589924-Ferp_1862"/>
<gene>
    <name evidence="1" type="ordered locus">Ferp_1862</name>
</gene>
<dbReference type="AlphaFoldDB" id="D3RZU0"/>
<keyword evidence="2" id="KW-1185">Reference proteome</keyword>
<reference evidence="2" key="1">
    <citation type="submission" date="2010-02" db="EMBL/GenBank/DDBJ databases">
        <title>Complete sequence of Ferroglobus placidus DSM 10642.</title>
        <authorList>
            <consortium name="US DOE Joint Genome Institute"/>
            <person name="Lucas S."/>
            <person name="Copeland A."/>
            <person name="Lapidus A."/>
            <person name="Cheng J.-F."/>
            <person name="Bruce D."/>
            <person name="Goodwin L."/>
            <person name="Pitluck S."/>
            <person name="Saunders E."/>
            <person name="Brettin T."/>
            <person name="Detter J.C."/>
            <person name="Han C."/>
            <person name="Tapia R."/>
            <person name="Larimer F."/>
            <person name="Land M."/>
            <person name="Hauser L."/>
            <person name="Kyrpides N."/>
            <person name="Ivanova N."/>
            <person name="Holmes D."/>
            <person name="Lovley D."/>
            <person name="Kyrpides N."/>
            <person name="Anderson I.J."/>
            <person name="Woyke T."/>
        </authorList>
    </citation>
    <scope>NUCLEOTIDE SEQUENCE [LARGE SCALE GENOMIC DNA]</scope>
    <source>
        <strain evidence="2">DSM 10642 / AEDII12DO</strain>
    </source>
</reference>